<feature type="signal peptide" evidence="13">
    <location>
        <begin position="1"/>
        <end position="23"/>
    </location>
</feature>
<keyword evidence="7" id="KW-0256">Endoplasmic reticulum</keyword>
<evidence type="ECO:0000313" key="16">
    <source>
        <dbReference type="Proteomes" id="UP000245119"/>
    </source>
</evidence>
<evidence type="ECO:0000313" key="15">
    <source>
        <dbReference type="EMBL" id="PVD30097.1"/>
    </source>
</evidence>
<keyword evidence="16" id="KW-1185">Reference proteome</keyword>
<dbReference type="AlphaFoldDB" id="A0A2T7P9K1"/>
<dbReference type="PRINTS" id="PR00421">
    <property type="entry name" value="THIOREDOXIN"/>
</dbReference>
<dbReference type="NCBIfam" id="TIGR01126">
    <property type="entry name" value="pdi_dom"/>
    <property type="match status" value="3"/>
</dbReference>
<proteinExistence type="inferred from homology"/>
<dbReference type="GO" id="GO:0006457">
    <property type="term" value="P:protein folding"/>
    <property type="evidence" value="ECO:0007669"/>
    <property type="project" value="TreeGrafter"/>
</dbReference>
<dbReference type="Gene3D" id="3.40.30.10">
    <property type="entry name" value="Glutaredoxin"/>
    <property type="match status" value="5"/>
</dbReference>
<evidence type="ECO:0000256" key="3">
    <source>
        <dbReference type="ARBA" id="ARBA00006347"/>
    </source>
</evidence>
<dbReference type="InterPro" id="IPR005788">
    <property type="entry name" value="PDI_thioredoxin-like_dom"/>
</dbReference>
<dbReference type="InterPro" id="IPR005792">
    <property type="entry name" value="Prot_disulphide_isomerase"/>
</dbReference>
<evidence type="ECO:0000256" key="1">
    <source>
        <dbReference type="ARBA" id="ARBA00001182"/>
    </source>
</evidence>
<evidence type="ECO:0000256" key="13">
    <source>
        <dbReference type="RuleBase" id="RU361130"/>
    </source>
</evidence>
<dbReference type="PROSITE" id="PS51257">
    <property type="entry name" value="PROKAR_LIPOPROTEIN"/>
    <property type="match status" value="1"/>
</dbReference>
<dbReference type="FunFam" id="3.40.30.10:FF:000017">
    <property type="entry name" value="Protein disulfide-isomerase A4"/>
    <property type="match status" value="1"/>
</dbReference>
<comment type="similarity">
    <text evidence="3 12">Belongs to the protein disulfide isomerase family.</text>
</comment>
<reference evidence="15 16" key="1">
    <citation type="submission" date="2018-04" db="EMBL/GenBank/DDBJ databases">
        <title>The genome of golden apple snail Pomacea canaliculata provides insight into stress tolerance and invasive adaptation.</title>
        <authorList>
            <person name="Liu C."/>
            <person name="Liu B."/>
            <person name="Ren Y."/>
            <person name="Zhang Y."/>
            <person name="Wang H."/>
            <person name="Li S."/>
            <person name="Jiang F."/>
            <person name="Yin L."/>
            <person name="Zhang G."/>
            <person name="Qian W."/>
            <person name="Fan W."/>
        </authorList>
    </citation>
    <scope>NUCLEOTIDE SEQUENCE [LARGE SCALE GENOMIC DNA]</scope>
    <source>
        <strain evidence="15">SZHN2017</strain>
        <tissue evidence="15">Muscle</tissue>
    </source>
</reference>
<dbReference type="OrthoDB" id="427280at2759"/>
<dbReference type="EMBL" id="PZQS01000005">
    <property type="protein sequence ID" value="PVD30097.1"/>
    <property type="molecule type" value="Genomic_DNA"/>
</dbReference>
<dbReference type="PANTHER" id="PTHR18929">
    <property type="entry name" value="PROTEIN DISULFIDE ISOMERASE"/>
    <property type="match status" value="1"/>
</dbReference>
<dbReference type="EC" id="5.3.4.1" evidence="4 13"/>
<comment type="subcellular location">
    <subcellularLocation>
        <location evidence="2">Endoplasmic reticulum lumen</location>
    </subcellularLocation>
</comment>
<dbReference type="GO" id="GO:0003756">
    <property type="term" value="F:protein disulfide isomerase activity"/>
    <property type="evidence" value="ECO:0007669"/>
    <property type="project" value="UniProtKB-EC"/>
</dbReference>
<dbReference type="InterPro" id="IPR013766">
    <property type="entry name" value="Thioredoxin_domain"/>
</dbReference>
<dbReference type="InterPro" id="IPR036249">
    <property type="entry name" value="Thioredoxin-like_sf"/>
</dbReference>
<feature type="disulfide bond" description="Redox-active" evidence="11">
    <location>
        <begin position="538"/>
        <end position="541"/>
    </location>
</feature>
<feature type="domain" description="Thioredoxin" evidence="14">
    <location>
        <begin position="162"/>
        <end position="285"/>
    </location>
</feature>
<dbReference type="PROSITE" id="PS51352">
    <property type="entry name" value="THIOREDOXIN_2"/>
    <property type="match status" value="3"/>
</dbReference>
<dbReference type="Proteomes" id="UP000245119">
    <property type="component" value="Linkage Group LG5"/>
</dbReference>
<evidence type="ECO:0000259" key="14">
    <source>
        <dbReference type="PROSITE" id="PS51352"/>
    </source>
</evidence>
<protein>
    <recommendedName>
        <fullName evidence="4 13">Protein disulfide-isomerase</fullName>
        <ecNumber evidence="4 13">5.3.4.1</ecNumber>
    </recommendedName>
</protein>
<dbReference type="CDD" id="cd02961">
    <property type="entry name" value="PDI_a_family"/>
    <property type="match status" value="2"/>
</dbReference>
<dbReference type="FunFam" id="3.40.30.10:FF:000045">
    <property type="entry name" value="Disulfide-isomerase A3"/>
    <property type="match status" value="1"/>
</dbReference>
<evidence type="ECO:0000256" key="10">
    <source>
        <dbReference type="ARBA" id="ARBA00023284"/>
    </source>
</evidence>
<name>A0A2T7P9K1_POMCA</name>
<feature type="chain" id="PRO_5015374056" description="Protein disulfide-isomerase" evidence="13">
    <location>
        <begin position="24"/>
        <end position="649"/>
    </location>
</feature>
<organism evidence="15 16">
    <name type="scientific">Pomacea canaliculata</name>
    <name type="common">Golden apple snail</name>
    <dbReference type="NCBI Taxonomy" id="400727"/>
    <lineage>
        <taxon>Eukaryota</taxon>
        <taxon>Metazoa</taxon>
        <taxon>Spiralia</taxon>
        <taxon>Lophotrochozoa</taxon>
        <taxon>Mollusca</taxon>
        <taxon>Gastropoda</taxon>
        <taxon>Caenogastropoda</taxon>
        <taxon>Architaenioglossa</taxon>
        <taxon>Ampullarioidea</taxon>
        <taxon>Ampullariidae</taxon>
        <taxon>Pomacea</taxon>
    </lineage>
</organism>
<feature type="domain" description="Thioredoxin" evidence="14">
    <location>
        <begin position="488"/>
        <end position="617"/>
    </location>
</feature>
<dbReference type="Pfam" id="PF00085">
    <property type="entry name" value="Thioredoxin"/>
    <property type="match status" value="3"/>
</dbReference>
<sequence length="649" mass="73546">MKVSKFLVSLFLAGLLLVAFVSCDNEDDDEDTEADDNDADEDGDDDGVLVLTKDNFSDFIKDTDTALVEFYAPWCGHCKSLAPVYAAAAKELKVSDPPVILAKVDATVETDLAQQYDVTGYPTLKFFKRGSSYDYDGGRDKTGIVNFMKVIASPDWKPEPEAVVVLTQENFTEVVSREELMLVEFYAPWCGHCKQLAPKYEKAAKQLRQSEYPIILAKVDATVETDLAAQYGVNGYPTLKVFRKGRQFDYKGQRETYDIISYMESQRGDPAKPVVGLKALKAFLKEDDINVLGIFDSETDPRLQTFQDSLQDIREEYRSGFTTDETIKNHYKANSGSVLVIIPERYYTSYEPKWKVFEIKEDTKPDEITKFIVDNEFPLVGSMDSNNQARYAKRSPLCLFFYDVDWGFDHREATQMWRKKIASIAKDFRNITFAVADEEKNMQMLKELGLEDSSEEINIGILANGKKYPMEPMEEFDPDEVREFLNQFLKGKVEPHIKSQPVPKKQEGPVTIVVGKSFDKIVKDTSKDVLIELYAPWCGHCKKLEPVYKDLAKKLKSVKNLVIAKMDATANDVPYNYPAEGFPTIYFAPTNNKDKPLKYEGGRELKDFISFLKEKATVSLGKIKMNCDCTGCNYLQASEADNLPCNMPA</sequence>
<dbReference type="PANTHER" id="PTHR18929:SF210">
    <property type="entry name" value="PROTEIN DISULFIDE-ISOMERASE A4"/>
    <property type="match status" value="1"/>
</dbReference>
<dbReference type="STRING" id="400727.A0A2T7P9K1"/>
<evidence type="ECO:0000256" key="7">
    <source>
        <dbReference type="ARBA" id="ARBA00022824"/>
    </source>
</evidence>
<evidence type="ECO:0000256" key="5">
    <source>
        <dbReference type="ARBA" id="ARBA00022729"/>
    </source>
</evidence>
<evidence type="ECO:0000256" key="6">
    <source>
        <dbReference type="ARBA" id="ARBA00022737"/>
    </source>
</evidence>
<dbReference type="InterPro" id="IPR017937">
    <property type="entry name" value="Thioredoxin_CS"/>
</dbReference>
<accession>A0A2T7P9K1</accession>
<dbReference type="GO" id="GO:0034976">
    <property type="term" value="P:response to endoplasmic reticulum stress"/>
    <property type="evidence" value="ECO:0007669"/>
    <property type="project" value="TreeGrafter"/>
</dbReference>
<keyword evidence="9 13" id="KW-0413">Isomerase</keyword>
<dbReference type="NCBIfam" id="TIGR01130">
    <property type="entry name" value="ER_PDI_fam"/>
    <property type="match status" value="1"/>
</dbReference>
<dbReference type="SUPFAM" id="SSF52833">
    <property type="entry name" value="Thioredoxin-like"/>
    <property type="match status" value="5"/>
</dbReference>
<keyword evidence="10 11" id="KW-0676">Redox-active center</keyword>
<comment type="caution">
    <text evidence="15">The sequence shown here is derived from an EMBL/GenBank/DDBJ whole genome shotgun (WGS) entry which is preliminary data.</text>
</comment>
<keyword evidence="8 11" id="KW-1015">Disulfide bond</keyword>
<feature type="disulfide bond" description="Redox-active" evidence="11">
    <location>
        <begin position="190"/>
        <end position="193"/>
    </location>
</feature>
<evidence type="ECO:0000256" key="11">
    <source>
        <dbReference type="PIRSR" id="PIRSR605792-51"/>
    </source>
</evidence>
<evidence type="ECO:0000256" key="12">
    <source>
        <dbReference type="RuleBase" id="RU004208"/>
    </source>
</evidence>
<dbReference type="GO" id="GO:0005788">
    <property type="term" value="C:endoplasmic reticulum lumen"/>
    <property type="evidence" value="ECO:0007669"/>
    <property type="project" value="UniProtKB-SubCell"/>
</dbReference>
<evidence type="ECO:0000256" key="8">
    <source>
        <dbReference type="ARBA" id="ARBA00023157"/>
    </source>
</evidence>
<dbReference type="FunFam" id="3.40.30.10:FF:000023">
    <property type="entry name" value="Protein disulfide-isomerase"/>
    <property type="match status" value="1"/>
</dbReference>
<feature type="domain" description="Thioredoxin" evidence="14">
    <location>
        <begin position="28"/>
        <end position="153"/>
    </location>
</feature>
<gene>
    <name evidence="15" type="ORF">C0Q70_09358</name>
</gene>
<comment type="catalytic activity">
    <reaction evidence="1 13">
        <text>Catalyzes the rearrangement of -S-S- bonds in proteins.</text>
        <dbReference type="EC" id="5.3.4.1"/>
    </reaction>
</comment>
<evidence type="ECO:0000256" key="4">
    <source>
        <dbReference type="ARBA" id="ARBA00012723"/>
    </source>
</evidence>
<keyword evidence="6" id="KW-0677">Repeat</keyword>
<evidence type="ECO:0000256" key="2">
    <source>
        <dbReference type="ARBA" id="ARBA00004319"/>
    </source>
</evidence>
<keyword evidence="5 13" id="KW-0732">Signal</keyword>
<dbReference type="PROSITE" id="PS00194">
    <property type="entry name" value="THIOREDOXIN_1"/>
    <property type="match status" value="3"/>
</dbReference>
<evidence type="ECO:0000256" key="9">
    <source>
        <dbReference type="ARBA" id="ARBA00023235"/>
    </source>
</evidence>
<dbReference type="CDD" id="cd02995">
    <property type="entry name" value="PDI_a_PDI_a'_C"/>
    <property type="match status" value="1"/>
</dbReference>
<dbReference type="GO" id="GO:0009986">
    <property type="term" value="C:cell surface"/>
    <property type="evidence" value="ECO:0007669"/>
    <property type="project" value="TreeGrafter"/>
</dbReference>
<dbReference type="Pfam" id="PF13848">
    <property type="entry name" value="Thioredoxin_6"/>
    <property type="match status" value="1"/>
</dbReference>